<organism evidence="2 3">
    <name type="scientific">Trichonephila inaurata madagascariensis</name>
    <dbReference type="NCBI Taxonomy" id="2747483"/>
    <lineage>
        <taxon>Eukaryota</taxon>
        <taxon>Metazoa</taxon>
        <taxon>Ecdysozoa</taxon>
        <taxon>Arthropoda</taxon>
        <taxon>Chelicerata</taxon>
        <taxon>Arachnida</taxon>
        <taxon>Araneae</taxon>
        <taxon>Araneomorphae</taxon>
        <taxon>Entelegynae</taxon>
        <taxon>Araneoidea</taxon>
        <taxon>Nephilidae</taxon>
        <taxon>Trichonephila</taxon>
        <taxon>Trichonephila inaurata</taxon>
    </lineage>
</organism>
<gene>
    <name evidence="2" type="ORF">TNIN_53731</name>
</gene>
<protein>
    <submittedName>
        <fullName evidence="2">Uncharacterized protein</fullName>
    </submittedName>
</protein>
<feature type="compositionally biased region" description="Low complexity" evidence="1">
    <location>
        <begin position="1"/>
        <end position="19"/>
    </location>
</feature>
<evidence type="ECO:0000313" key="2">
    <source>
        <dbReference type="EMBL" id="GFY52256.1"/>
    </source>
</evidence>
<feature type="region of interest" description="Disordered" evidence="1">
    <location>
        <begin position="1"/>
        <end position="23"/>
    </location>
</feature>
<sequence>MARTKQTARKTAQTTAVTTNLPPPTDHDICNELMMIQGRLELLRCQMTATEKSLIRCRLGTIKILPLHDEMREKLDEQKRQFDTDIGELTLLGSCPVNCLYHTEYDPLNMSNILNDAAQKDLAIFEEQLKSEIASKNKLQPPKEMKDKTETVKDTTEAKSVVKKNTRTKDFVSPTKFAKKQKVVENDSVGATAPIKIANQYQALAGNSTLPDPDITVVPVATQKIPPST</sequence>
<dbReference type="Proteomes" id="UP000886998">
    <property type="component" value="Unassembled WGS sequence"/>
</dbReference>
<evidence type="ECO:0000256" key="1">
    <source>
        <dbReference type="SAM" id="MobiDB-lite"/>
    </source>
</evidence>
<evidence type="ECO:0000313" key="3">
    <source>
        <dbReference type="Proteomes" id="UP000886998"/>
    </source>
</evidence>
<dbReference type="EMBL" id="BMAV01008579">
    <property type="protein sequence ID" value="GFY52256.1"/>
    <property type="molecule type" value="Genomic_DNA"/>
</dbReference>
<name>A0A8X6XIC5_9ARAC</name>
<dbReference type="AlphaFoldDB" id="A0A8X6XIC5"/>
<accession>A0A8X6XIC5</accession>
<proteinExistence type="predicted"/>
<keyword evidence="3" id="KW-1185">Reference proteome</keyword>
<comment type="caution">
    <text evidence="2">The sequence shown here is derived from an EMBL/GenBank/DDBJ whole genome shotgun (WGS) entry which is preliminary data.</text>
</comment>
<reference evidence="2" key="1">
    <citation type="submission" date="2020-08" db="EMBL/GenBank/DDBJ databases">
        <title>Multicomponent nature underlies the extraordinary mechanical properties of spider dragline silk.</title>
        <authorList>
            <person name="Kono N."/>
            <person name="Nakamura H."/>
            <person name="Mori M."/>
            <person name="Yoshida Y."/>
            <person name="Ohtoshi R."/>
            <person name="Malay A.D."/>
            <person name="Moran D.A.P."/>
            <person name="Tomita M."/>
            <person name="Numata K."/>
            <person name="Arakawa K."/>
        </authorList>
    </citation>
    <scope>NUCLEOTIDE SEQUENCE</scope>
</reference>